<protein>
    <submittedName>
        <fullName evidence="4">Lysozyme domain-containing protein</fullName>
    </submittedName>
</protein>
<dbReference type="Gene3D" id="3.20.20.80">
    <property type="entry name" value="Glycosidases"/>
    <property type="match status" value="1"/>
</dbReference>
<dbReference type="InterPro" id="IPR017853">
    <property type="entry name" value="GH"/>
</dbReference>
<dbReference type="InterPro" id="IPR002053">
    <property type="entry name" value="Glyco_hydro_25"/>
</dbReference>
<evidence type="ECO:0000256" key="3">
    <source>
        <dbReference type="SAM" id="SignalP"/>
    </source>
</evidence>
<evidence type="ECO:0000313" key="5">
    <source>
        <dbReference type="Proteomes" id="UP000274772"/>
    </source>
</evidence>
<gene>
    <name evidence="4" type="ORF">JMUB590_2534</name>
</gene>
<keyword evidence="5" id="KW-1185">Reference proteome</keyword>
<feature type="chain" id="PRO_5046100209" evidence="3">
    <location>
        <begin position="27"/>
        <end position="271"/>
    </location>
</feature>
<name>A0ABN5W694_9STAP</name>
<keyword evidence="3" id="KW-0732">Signal</keyword>
<accession>A0ABN5W694</accession>
<proteinExistence type="inferred from homology"/>
<dbReference type="PANTHER" id="PTHR34135">
    <property type="entry name" value="LYSOZYME"/>
    <property type="match status" value="1"/>
</dbReference>
<organism evidence="4 5">
    <name type="scientific">Staphylococcus caprae</name>
    <dbReference type="NCBI Taxonomy" id="29380"/>
    <lineage>
        <taxon>Bacteria</taxon>
        <taxon>Bacillati</taxon>
        <taxon>Bacillota</taxon>
        <taxon>Bacilli</taxon>
        <taxon>Bacillales</taxon>
        <taxon>Staphylococcaceae</taxon>
        <taxon>Staphylococcus</taxon>
    </lineage>
</organism>
<dbReference type="Proteomes" id="UP000274772">
    <property type="component" value="Chromosome"/>
</dbReference>
<dbReference type="PROSITE" id="PS51904">
    <property type="entry name" value="GLYCOSYL_HYDROL_F25_2"/>
    <property type="match status" value="1"/>
</dbReference>
<evidence type="ECO:0000256" key="2">
    <source>
        <dbReference type="SAM" id="MobiDB-lite"/>
    </source>
</evidence>
<dbReference type="Pfam" id="PF01183">
    <property type="entry name" value="Glyco_hydro_25"/>
    <property type="match status" value="1"/>
</dbReference>
<dbReference type="PANTHER" id="PTHR34135:SF2">
    <property type="entry name" value="LYSOZYME"/>
    <property type="match status" value="1"/>
</dbReference>
<feature type="region of interest" description="Disordered" evidence="2">
    <location>
        <begin position="52"/>
        <end position="72"/>
    </location>
</feature>
<evidence type="ECO:0000313" key="4">
    <source>
        <dbReference type="EMBL" id="BBD93571.1"/>
    </source>
</evidence>
<dbReference type="SUPFAM" id="SSF51445">
    <property type="entry name" value="(Trans)glycosidases"/>
    <property type="match status" value="1"/>
</dbReference>
<reference evidence="4 5" key="1">
    <citation type="submission" date="2018-05" db="EMBL/GenBank/DDBJ databases">
        <title>Complete genome sequencing of three human clinical isolates of Staphylococcus caprae reveals virulence factors similar to those of S. epidermidis and S. capitis.</title>
        <authorList>
            <person name="Watanabe S."/>
            <person name="Cui L."/>
        </authorList>
    </citation>
    <scope>NUCLEOTIDE SEQUENCE [LARGE SCALE GENOMIC DNA]</scope>
    <source>
        <strain evidence="4 5">JMUB590</strain>
    </source>
</reference>
<feature type="compositionally biased region" description="Polar residues" evidence="2">
    <location>
        <begin position="55"/>
        <end position="70"/>
    </location>
</feature>
<sequence length="271" mass="31115">MFKKVTYSVISFSVLATSLGIVNAHAKESSNNQSTSEKGTMGYGYQQYIKKHPNQKSNATQNRSTFSTKSRAAVTDNGERVLDISEWQGNLTDAQVKKLKQNYDFIIIRGQYGSEYVDQSLEHNSNLLDKNNMKFGVYSYSMYENAADARYEARTLHNRAPKAEFYVNDYEQQTVTNGDDETATKAWADEMRKLAGNKKILYYSYENFMINHVANAVSSYDGYWMASYQAEEPNREKVLWQYTDSYYSPELNQNVDANYIDSNVDASWFTS</sequence>
<feature type="signal peptide" evidence="3">
    <location>
        <begin position="1"/>
        <end position="26"/>
    </location>
</feature>
<dbReference type="RefSeq" id="WP_002445144.1">
    <property type="nucleotide sequence ID" value="NZ_AP018585.1"/>
</dbReference>
<dbReference type="EMBL" id="AP018586">
    <property type="protein sequence ID" value="BBD93571.1"/>
    <property type="molecule type" value="Genomic_DNA"/>
</dbReference>
<dbReference type="GeneID" id="58052231"/>
<comment type="similarity">
    <text evidence="1">Belongs to the glycosyl hydrolase 25 family.</text>
</comment>
<evidence type="ECO:0000256" key="1">
    <source>
        <dbReference type="ARBA" id="ARBA00010646"/>
    </source>
</evidence>